<feature type="transmembrane region" description="Helical" evidence="1">
    <location>
        <begin position="33"/>
        <end position="52"/>
    </location>
</feature>
<dbReference type="Proteomes" id="UP000886800">
    <property type="component" value="Unassembled WGS sequence"/>
</dbReference>
<keyword evidence="1" id="KW-0812">Transmembrane</keyword>
<organism evidence="2 3">
    <name type="scientific">Candidatus Anaerotruncus excrementipullorum</name>
    <dbReference type="NCBI Taxonomy" id="2838465"/>
    <lineage>
        <taxon>Bacteria</taxon>
        <taxon>Bacillati</taxon>
        <taxon>Bacillota</taxon>
        <taxon>Clostridia</taxon>
        <taxon>Eubacteriales</taxon>
        <taxon>Oscillospiraceae</taxon>
        <taxon>Anaerotruncus</taxon>
    </lineage>
</organism>
<keyword evidence="1" id="KW-0472">Membrane</keyword>
<evidence type="ECO:0000313" key="3">
    <source>
        <dbReference type="Proteomes" id="UP000886800"/>
    </source>
</evidence>
<protein>
    <submittedName>
        <fullName evidence="2">Uncharacterized protein</fullName>
    </submittedName>
</protein>
<accession>A0A9D1WQ27</accession>
<evidence type="ECO:0000256" key="1">
    <source>
        <dbReference type="SAM" id="Phobius"/>
    </source>
</evidence>
<sequence length="85" mass="9502">MKKISRRWARAAILLCAFGPVLMLVGQWWETTWLVGAGGGCLIAALLIKFSLRCPKCGWRGVPPQWFKDGTIHCPKCGAPLEYDR</sequence>
<name>A0A9D1WQ27_9FIRM</name>
<keyword evidence="1" id="KW-1133">Transmembrane helix</keyword>
<evidence type="ECO:0000313" key="2">
    <source>
        <dbReference type="EMBL" id="HIX64710.1"/>
    </source>
</evidence>
<proteinExistence type="predicted"/>
<gene>
    <name evidence="2" type="ORF">H9736_00525</name>
</gene>
<comment type="caution">
    <text evidence="2">The sequence shown here is derived from an EMBL/GenBank/DDBJ whole genome shotgun (WGS) entry which is preliminary data.</text>
</comment>
<reference evidence="2" key="1">
    <citation type="journal article" date="2021" name="PeerJ">
        <title>Extensive microbial diversity within the chicken gut microbiome revealed by metagenomics and culture.</title>
        <authorList>
            <person name="Gilroy R."/>
            <person name="Ravi A."/>
            <person name="Getino M."/>
            <person name="Pursley I."/>
            <person name="Horton D.L."/>
            <person name="Alikhan N.F."/>
            <person name="Baker D."/>
            <person name="Gharbi K."/>
            <person name="Hall N."/>
            <person name="Watson M."/>
            <person name="Adriaenssens E.M."/>
            <person name="Foster-Nyarko E."/>
            <person name="Jarju S."/>
            <person name="Secka A."/>
            <person name="Antonio M."/>
            <person name="Oren A."/>
            <person name="Chaudhuri R.R."/>
            <person name="La Ragione R."/>
            <person name="Hildebrand F."/>
            <person name="Pallen M.J."/>
        </authorList>
    </citation>
    <scope>NUCLEOTIDE SEQUENCE</scope>
    <source>
        <strain evidence="2">CHK188-5543</strain>
    </source>
</reference>
<reference evidence="2" key="2">
    <citation type="submission" date="2021-04" db="EMBL/GenBank/DDBJ databases">
        <authorList>
            <person name="Gilroy R."/>
        </authorList>
    </citation>
    <scope>NUCLEOTIDE SEQUENCE</scope>
    <source>
        <strain evidence="2">CHK188-5543</strain>
    </source>
</reference>
<dbReference type="AlphaFoldDB" id="A0A9D1WQ27"/>
<dbReference type="EMBL" id="DXES01000011">
    <property type="protein sequence ID" value="HIX64710.1"/>
    <property type="molecule type" value="Genomic_DNA"/>
</dbReference>